<name>A0AA97NNQ5_PYRO3</name>
<evidence type="ECO:0000256" key="1">
    <source>
        <dbReference type="SAM" id="MobiDB-lite"/>
    </source>
</evidence>
<dbReference type="GO" id="GO:0005524">
    <property type="term" value="F:ATP binding"/>
    <property type="evidence" value="ECO:0007669"/>
    <property type="project" value="InterPro"/>
</dbReference>
<dbReference type="Gene3D" id="3.40.50.300">
    <property type="entry name" value="P-loop containing nucleotide triphosphate hydrolases"/>
    <property type="match status" value="1"/>
</dbReference>
<dbReference type="PANTHER" id="PTHR46411:SF3">
    <property type="entry name" value="AAA+ ATPASE DOMAIN-CONTAINING PROTEIN"/>
    <property type="match status" value="1"/>
</dbReference>
<evidence type="ECO:0000259" key="2">
    <source>
        <dbReference type="SMART" id="SM00382"/>
    </source>
</evidence>
<dbReference type="Pfam" id="PF00004">
    <property type="entry name" value="AAA"/>
    <property type="match status" value="1"/>
</dbReference>
<dbReference type="PANTHER" id="PTHR46411">
    <property type="entry name" value="FAMILY ATPASE, PUTATIVE-RELATED"/>
    <property type="match status" value="1"/>
</dbReference>
<dbReference type="SUPFAM" id="SSF52540">
    <property type="entry name" value="P-loop containing nucleoside triphosphate hydrolases"/>
    <property type="match status" value="1"/>
</dbReference>
<dbReference type="InterPro" id="IPR054289">
    <property type="entry name" value="DUF7025"/>
</dbReference>
<accession>A0AA97NNQ5</accession>
<feature type="compositionally biased region" description="Basic residues" evidence="1">
    <location>
        <begin position="122"/>
        <end position="133"/>
    </location>
</feature>
<dbReference type="AlphaFoldDB" id="A0AA97NNQ5"/>
<dbReference type="Pfam" id="PF22942">
    <property type="entry name" value="DUF7025"/>
    <property type="match status" value="1"/>
</dbReference>
<dbReference type="InterPro" id="IPR027417">
    <property type="entry name" value="P-loop_NTPase"/>
</dbReference>
<dbReference type="GO" id="GO:0016887">
    <property type="term" value="F:ATP hydrolysis activity"/>
    <property type="evidence" value="ECO:0007669"/>
    <property type="project" value="InterPro"/>
</dbReference>
<protein>
    <recommendedName>
        <fullName evidence="2">AAA+ ATPase domain-containing protein</fullName>
    </recommendedName>
</protein>
<gene>
    <name evidence="3" type="ORF">OOU_Y34scaffold00937g7</name>
</gene>
<proteinExistence type="predicted"/>
<evidence type="ECO:0000313" key="3">
    <source>
        <dbReference type="EMBL" id="ELQ33460.1"/>
    </source>
</evidence>
<dbReference type="InterPro" id="IPR003593">
    <property type="entry name" value="AAA+_ATPase"/>
</dbReference>
<dbReference type="InterPro" id="IPR003959">
    <property type="entry name" value="ATPase_AAA_core"/>
</dbReference>
<feature type="compositionally biased region" description="Acidic residues" evidence="1">
    <location>
        <begin position="138"/>
        <end position="176"/>
    </location>
</feature>
<feature type="region of interest" description="Disordered" evidence="1">
    <location>
        <begin position="101"/>
        <end position="229"/>
    </location>
</feature>
<dbReference type="CDD" id="cd19481">
    <property type="entry name" value="RecA-like_protease"/>
    <property type="match status" value="1"/>
</dbReference>
<dbReference type="Proteomes" id="UP000011086">
    <property type="component" value="Unassembled WGS sequence"/>
</dbReference>
<feature type="domain" description="AAA+ ATPase" evidence="2">
    <location>
        <begin position="617"/>
        <end position="744"/>
    </location>
</feature>
<reference evidence="3" key="1">
    <citation type="journal article" date="2012" name="PLoS Genet.">
        <title>Comparative analysis of the genomes of two field isolates of the rice blast fungus Magnaporthe oryzae.</title>
        <authorList>
            <person name="Xue M."/>
            <person name="Yang J."/>
            <person name="Li Z."/>
            <person name="Hu S."/>
            <person name="Yao N."/>
            <person name="Dean R.A."/>
            <person name="Zhao W."/>
            <person name="Shen M."/>
            <person name="Zhang H."/>
            <person name="Li C."/>
            <person name="Liu L."/>
            <person name="Cao L."/>
            <person name="Xu X."/>
            <person name="Xing Y."/>
            <person name="Hsiang T."/>
            <person name="Zhang Z."/>
            <person name="Xu J.R."/>
            <person name="Peng Y.L."/>
        </authorList>
    </citation>
    <scope>NUCLEOTIDE SEQUENCE</scope>
    <source>
        <strain evidence="3">Y34</strain>
    </source>
</reference>
<sequence>MAVSVKLVQFSALLPSHPTPVKHPNVCRTVVDHFESPPIMLVRLPLDCAAKNQTKTKVDEQRTYVLDAHCIKYSEHFKRRSFATVTITVAVIFKRSIMARATNGRRSRHSKTTNGTAACKCAKSRKVGGKRSKKVVDEDSTSESEEEEDSASESATEDETEDEEAEDQSSEEVTDQEADRKKSNSKRSKKSKKSKKKLAPRGSLATPKNIYRSLKDSDGNWTWHVPEPAENDETGQYAVLVRNVKSNDARKKLEAHSIVIQSPHLKKALAEILADYPGVAIELDRLEFEAPFVPFVHRWEKYKAYIAQATKDAEADDKDKDKDTKNMSEHLAVLDGILRYEIGDKIAAFEDYIRHGVIKFSDLWMIFQPGDVAVTSTQTLAMEVVETEYMENQCGKFLRVRGECVDFSGTEFGRSDVATDIPEFLGTKPITGLSVNPLSFHADRDALSAALVARGARFEELAGHKYRQYSGAAVGWDQQGKEVPVEVTGRVVVDIESFNRFSPWTAPRRYVDDWNARDLERLEAHKLEHGLNEDGSVKLTPFHQMICHRRTRGYSLKAKKWLDFYVDRISEIRWDDGAFDKLVLDQDHKELIMAFTESQLDAESKGSFDDVIAGKGQGVICLLSGPPGVGKTLTAEAVAEHLRVPLHTLSSGDLGSRPHEVEAGLSRILELVARWNAVLLLDECDVFLEARSTHDLERNKVVSIFLRTLEYFQGIMFMTTNRCDNIDRAFQSRIHVSLEYPDLTPASRAAVWRNFLGGRMSVPERDIDDLAEIELNGRQIKNVLKTAQLLANRKGSALKSEFIHTVLAIEKKRPGQKNAH</sequence>
<feature type="compositionally biased region" description="Basic residues" evidence="1">
    <location>
        <begin position="183"/>
        <end position="199"/>
    </location>
</feature>
<dbReference type="EMBL" id="JH793846">
    <property type="protein sequence ID" value="ELQ33460.1"/>
    <property type="molecule type" value="Genomic_DNA"/>
</dbReference>
<organism evidence="3">
    <name type="scientific">Pyricularia oryzae (strain Y34)</name>
    <name type="common">Rice blast fungus</name>
    <name type="synonym">Magnaporthe oryzae</name>
    <dbReference type="NCBI Taxonomy" id="1143189"/>
    <lineage>
        <taxon>Eukaryota</taxon>
        <taxon>Fungi</taxon>
        <taxon>Dikarya</taxon>
        <taxon>Ascomycota</taxon>
        <taxon>Pezizomycotina</taxon>
        <taxon>Sordariomycetes</taxon>
        <taxon>Sordariomycetidae</taxon>
        <taxon>Magnaporthales</taxon>
        <taxon>Pyriculariaceae</taxon>
        <taxon>Pyricularia</taxon>
    </lineage>
</organism>
<dbReference type="SMART" id="SM00382">
    <property type="entry name" value="AAA"/>
    <property type="match status" value="1"/>
</dbReference>